<keyword evidence="5" id="KW-0677">Repeat</keyword>
<evidence type="ECO:0000313" key="10">
    <source>
        <dbReference type="EMBL" id="KAK3208847.1"/>
    </source>
</evidence>
<gene>
    <name evidence="10" type="ORF">GRF29_77g2213486</name>
</gene>
<evidence type="ECO:0000256" key="6">
    <source>
        <dbReference type="ARBA" id="ARBA00022771"/>
    </source>
</evidence>
<proteinExistence type="predicted"/>
<dbReference type="Pfam" id="PF22191">
    <property type="entry name" value="IBR_1"/>
    <property type="match status" value="1"/>
</dbReference>
<keyword evidence="8" id="KW-0862">Zinc</keyword>
<dbReference type="EC" id="2.3.2.31" evidence="2"/>
<dbReference type="PROSITE" id="PS51873">
    <property type="entry name" value="TRIAD"/>
    <property type="match status" value="1"/>
</dbReference>
<organism evidence="10 11">
    <name type="scientific">Pseudopithomyces chartarum</name>
    <dbReference type="NCBI Taxonomy" id="1892770"/>
    <lineage>
        <taxon>Eukaryota</taxon>
        <taxon>Fungi</taxon>
        <taxon>Dikarya</taxon>
        <taxon>Ascomycota</taxon>
        <taxon>Pezizomycotina</taxon>
        <taxon>Dothideomycetes</taxon>
        <taxon>Pleosporomycetidae</taxon>
        <taxon>Pleosporales</taxon>
        <taxon>Massarineae</taxon>
        <taxon>Didymosphaeriaceae</taxon>
        <taxon>Pseudopithomyces</taxon>
    </lineage>
</organism>
<evidence type="ECO:0000256" key="1">
    <source>
        <dbReference type="ARBA" id="ARBA00001798"/>
    </source>
</evidence>
<evidence type="ECO:0000259" key="9">
    <source>
        <dbReference type="PROSITE" id="PS51873"/>
    </source>
</evidence>
<dbReference type="InterPro" id="IPR044066">
    <property type="entry name" value="TRIAD_supradom"/>
</dbReference>
<evidence type="ECO:0000256" key="2">
    <source>
        <dbReference type="ARBA" id="ARBA00012251"/>
    </source>
</evidence>
<keyword evidence="3" id="KW-0808">Transferase</keyword>
<dbReference type="EMBL" id="WVTA01000007">
    <property type="protein sequence ID" value="KAK3208847.1"/>
    <property type="molecule type" value="Genomic_DNA"/>
</dbReference>
<evidence type="ECO:0000256" key="4">
    <source>
        <dbReference type="ARBA" id="ARBA00022723"/>
    </source>
</evidence>
<evidence type="ECO:0000256" key="5">
    <source>
        <dbReference type="ARBA" id="ARBA00022737"/>
    </source>
</evidence>
<dbReference type="PANTHER" id="PTHR11685">
    <property type="entry name" value="RBR FAMILY RING FINGER AND IBR DOMAIN-CONTAINING"/>
    <property type="match status" value="1"/>
</dbReference>
<dbReference type="InterPro" id="IPR031127">
    <property type="entry name" value="E3_UB_ligase_RBR"/>
</dbReference>
<evidence type="ECO:0000256" key="3">
    <source>
        <dbReference type="ARBA" id="ARBA00022679"/>
    </source>
</evidence>
<dbReference type="Proteomes" id="UP001280581">
    <property type="component" value="Unassembled WGS sequence"/>
</dbReference>
<evidence type="ECO:0000313" key="11">
    <source>
        <dbReference type="Proteomes" id="UP001280581"/>
    </source>
</evidence>
<sequence length="433" mass="49302">MVSNAEVYECYICLDEYPIEEGVATCAAHFFCNDCIIAQFEMLASQQGFDTFPARCCNADTTIGVDRAHHLLSPEVLAAYRAKEAEFYTPLPIRVYCSSQECHKWLPATRFEEQDQYSVARCDCGTLTCVGCKGPWEMRHHCGQDDTGRADWLPEYTPTCRIKKCPGCKAYIELREACNHMTCNYCTHEFCWVCLLPWNGFHDGVRGCPSYGDPEYDEDLYEANTRGLHRETGLNRGGLDRLGFAPAPVDDGVEPGEDPEEDLPDLVQGVNEWDEPEEVENIRIFEGNDRNLTFDQMECAHRWIFRDWRMRPCNFCFAPSTSLENSHFQCEICDARMCETCEGTQVEMDEGMESALRSLTSVIQWAEAGEVPFRAERHRDATWDDDTLGVQGMFGREGDPWDHYILLEDLGLPGFTMTVDPNNNPFAVLGEMD</sequence>
<dbReference type="InterPro" id="IPR017907">
    <property type="entry name" value="Znf_RING_CS"/>
</dbReference>
<dbReference type="PROSITE" id="PS00518">
    <property type="entry name" value="ZF_RING_1"/>
    <property type="match status" value="1"/>
</dbReference>
<dbReference type="AlphaFoldDB" id="A0AAN6LWQ5"/>
<dbReference type="GO" id="GO:0008270">
    <property type="term" value="F:zinc ion binding"/>
    <property type="evidence" value="ECO:0007669"/>
    <property type="project" value="UniProtKB-KW"/>
</dbReference>
<dbReference type="GO" id="GO:0061630">
    <property type="term" value="F:ubiquitin protein ligase activity"/>
    <property type="evidence" value="ECO:0007669"/>
    <property type="project" value="UniProtKB-EC"/>
</dbReference>
<reference evidence="10 11" key="1">
    <citation type="submission" date="2021-02" db="EMBL/GenBank/DDBJ databases">
        <title>Genome assembly of Pseudopithomyces chartarum.</title>
        <authorList>
            <person name="Jauregui R."/>
            <person name="Singh J."/>
            <person name="Voisey C."/>
        </authorList>
    </citation>
    <scope>NUCLEOTIDE SEQUENCE [LARGE SCALE GENOMIC DNA]</scope>
    <source>
        <strain evidence="10 11">AGR01</strain>
    </source>
</reference>
<dbReference type="InterPro" id="IPR002867">
    <property type="entry name" value="IBR_dom"/>
</dbReference>
<comment type="catalytic activity">
    <reaction evidence="1">
        <text>[E2 ubiquitin-conjugating enzyme]-S-ubiquitinyl-L-cysteine + [acceptor protein]-L-lysine = [E2 ubiquitin-conjugating enzyme]-L-cysteine + [acceptor protein]-N(6)-ubiquitinyl-L-lysine.</text>
        <dbReference type="EC" id="2.3.2.31"/>
    </reaction>
</comment>
<dbReference type="Pfam" id="PF01485">
    <property type="entry name" value="IBR"/>
    <property type="match status" value="1"/>
</dbReference>
<keyword evidence="4" id="KW-0479">Metal-binding</keyword>
<keyword evidence="11" id="KW-1185">Reference proteome</keyword>
<protein>
    <recommendedName>
        <fullName evidence="2">RBR-type E3 ubiquitin transferase</fullName>
        <ecNumber evidence="2">2.3.2.31</ecNumber>
    </recommendedName>
</protein>
<evidence type="ECO:0000256" key="8">
    <source>
        <dbReference type="ARBA" id="ARBA00022833"/>
    </source>
</evidence>
<dbReference type="GO" id="GO:0016567">
    <property type="term" value="P:protein ubiquitination"/>
    <property type="evidence" value="ECO:0007669"/>
    <property type="project" value="InterPro"/>
</dbReference>
<evidence type="ECO:0000256" key="7">
    <source>
        <dbReference type="ARBA" id="ARBA00022786"/>
    </source>
</evidence>
<comment type="caution">
    <text evidence="10">The sequence shown here is derived from an EMBL/GenBank/DDBJ whole genome shotgun (WGS) entry which is preliminary data.</text>
</comment>
<keyword evidence="7" id="KW-0833">Ubl conjugation pathway</keyword>
<dbReference type="Gene3D" id="3.30.40.10">
    <property type="entry name" value="Zinc/RING finger domain, C3HC4 (zinc finger)"/>
    <property type="match status" value="1"/>
</dbReference>
<dbReference type="CDD" id="cd20336">
    <property type="entry name" value="Rcat_RBR"/>
    <property type="match status" value="1"/>
</dbReference>
<dbReference type="Gene3D" id="1.20.120.1750">
    <property type="match status" value="1"/>
</dbReference>
<name>A0AAN6LWQ5_9PLEO</name>
<dbReference type="InterPro" id="IPR013083">
    <property type="entry name" value="Znf_RING/FYVE/PHD"/>
</dbReference>
<feature type="domain" description="RING-type" evidence="9">
    <location>
        <begin position="6"/>
        <end position="212"/>
    </location>
</feature>
<dbReference type="SUPFAM" id="SSF57850">
    <property type="entry name" value="RING/U-box"/>
    <property type="match status" value="2"/>
</dbReference>
<accession>A0AAN6LWQ5</accession>
<keyword evidence="6" id="KW-0863">Zinc-finger</keyword>
<dbReference type="SMART" id="SM00647">
    <property type="entry name" value="IBR"/>
    <property type="match status" value="2"/>
</dbReference>